<dbReference type="PRINTS" id="PR00114">
    <property type="entry name" value="STPHPHTASE"/>
</dbReference>
<dbReference type="Proteomes" id="UP000233535">
    <property type="component" value="Unassembled WGS sequence"/>
</dbReference>
<name>A0A2N3HS47_9BACT</name>
<dbReference type="InterPro" id="IPR006186">
    <property type="entry name" value="Ser/Thr-sp_prot-phosphatase"/>
</dbReference>
<dbReference type="EMBL" id="MVDD01000020">
    <property type="protein sequence ID" value="PKQ60872.1"/>
    <property type="molecule type" value="Genomic_DNA"/>
</dbReference>
<dbReference type="AlphaFoldDB" id="A0A2N3HS47"/>
<dbReference type="OrthoDB" id="7550081at2"/>
<dbReference type="Gene3D" id="3.60.21.10">
    <property type="match status" value="1"/>
</dbReference>
<reference evidence="2 3" key="1">
    <citation type="journal article" date="2017" name="Front. Microbiol.">
        <title>Labilibaculum manganireducens gen. nov., sp. nov. and Labilibaculum filiforme sp. nov., Novel Bacteroidetes Isolated from Subsurface Sediments of the Baltic Sea.</title>
        <authorList>
            <person name="Vandieken V."/>
            <person name="Marshall I.P."/>
            <person name="Niemann H."/>
            <person name="Engelen B."/>
            <person name="Cypionka H."/>
        </authorList>
    </citation>
    <scope>NUCLEOTIDE SEQUENCE [LARGE SCALE GENOMIC DNA]</scope>
    <source>
        <strain evidence="2 3">59.16B</strain>
    </source>
</reference>
<feature type="domain" description="Calcineurin-like phosphoesterase" evidence="1">
    <location>
        <begin position="130"/>
        <end position="349"/>
    </location>
</feature>
<dbReference type="SUPFAM" id="SSF56300">
    <property type="entry name" value="Metallo-dependent phosphatases"/>
    <property type="match status" value="1"/>
</dbReference>
<organism evidence="2 3">
    <name type="scientific">Labilibaculum filiforme</name>
    <dbReference type="NCBI Taxonomy" id="1940526"/>
    <lineage>
        <taxon>Bacteria</taxon>
        <taxon>Pseudomonadati</taxon>
        <taxon>Bacteroidota</taxon>
        <taxon>Bacteroidia</taxon>
        <taxon>Marinilabiliales</taxon>
        <taxon>Marinifilaceae</taxon>
        <taxon>Labilibaculum</taxon>
    </lineage>
</organism>
<gene>
    <name evidence="2" type="ORF">BZG02_17910</name>
</gene>
<accession>A0A2N3HS47</accession>
<protein>
    <recommendedName>
        <fullName evidence="1">Calcineurin-like phosphoesterase domain-containing protein</fullName>
    </recommendedName>
</protein>
<dbReference type="RefSeq" id="WP_101263125.1">
    <property type="nucleotide sequence ID" value="NZ_MVDD01000020.1"/>
</dbReference>
<keyword evidence="3" id="KW-1185">Reference proteome</keyword>
<dbReference type="InterPro" id="IPR004843">
    <property type="entry name" value="Calcineurin-like_PHP"/>
</dbReference>
<dbReference type="PANTHER" id="PTHR46546">
    <property type="entry name" value="SHEWANELLA-LIKE PROTEIN PHOSPHATASE 1"/>
    <property type="match status" value="1"/>
</dbReference>
<dbReference type="InterPro" id="IPR029052">
    <property type="entry name" value="Metallo-depent_PP-like"/>
</dbReference>
<dbReference type="GO" id="GO:0016787">
    <property type="term" value="F:hydrolase activity"/>
    <property type="evidence" value="ECO:0007669"/>
    <property type="project" value="InterPro"/>
</dbReference>
<dbReference type="Pfam" id="PF00149">
    <property type="entry name" value="Metallophos"/>
    <property type="match status" value="1"/>
</dbReference>
<evidence type="ECO:0000259" key="1">
    <source>
        <dbReference type="Pfam" id="PF00149"/>
    </source>
</evidence>
<proteinExistence type="predicted"/>
<evidence type="ECO:0000313" key="3">
    <source>
        <dbReference type="Proteomes" id="UP000233535"/>
    </source>
</evidence>
<evidence type="ECO:0000313" key="2">
    <source>
        <dbReference type="EMBL" id="PKQ60872.1"/>
    </source>
</evidence>
<sequence length="400" mass="46597">MYREISTYKFFLFLALISFWAFKGEAQEKKEELSSGAFTSYDKVFRGNVKDLNIEDYTDGPHFFWIDSVTVKSWVIDHEKEGNTLEVKQKKIKIKTDSVLVKGQRADKNEYWLRKGEYPVQSAEYSEVSKLLAIGDVHGEYDVMVNLLRNLGVINENLDWNWGNGHLVFIGDIFDRGNKVTESLYLIKKLQQQAKEQKGRVHLLLGNHEVMILMNDSRYVAPKYKNMCQRLMLNYPRFFAADTELGKWLRSLNSVVKINDLLFVHGGLSPDLVDKGLSLEQINMDIRKSLGKENEMTQEELMKSVYFPGNPLWYRGYIMKSRSYSIINKEELNRVLSYYKANRIFFGHTEVESIRFLHDNKVGAINVPMGSSEIEPQVMWIENGKFYRGFIDGKRELIEL</sequence>
<comment type="caution">
    <text evidence="2">The sequence shown here is derived from an EMBL/GenBank/DDBJ whole genome shotgun (WGS) entry which is preliminary data.</text>
</comment>
<dbReference type="PANTHER" id="PTHR46546:SF4">
    <property type="entry name" value="SHEWANELLA-LIKE PROTEIN PHOSPHATASE 1"/>
    <property type="match status" value="1"/>
</dbReference>